<dbReference type="InterPro" id="IPR010347">
    <property type="entry name" value="Tdp1"/>
</dbReference>
<gene>
    <name evidence="4" type="ORF">O9K51_05235</name>
</gene>
<protein>
    <submittedName>
        <fullName evidence="4">Ubiquitin interaction domain-containing protein</fullName>
    </submittedName>
</protein>
<evidence type="ECO:0000256" key="2">
    <source>
        <dbReference type="PIRSR" id="PIRSR610347-2"/>
    </source>
</evidence>
<comment type="caution">
    <text evidence="4">The sequence shown here is derived from an EMBL/GenBank/DDBJ whole genome shotgun (WGS) entry which is preliminary data.</text>
</comment>
<dbReference type="Proteomes" id="UP001163105">
    <property type="component" value="Unassembled WGS sequence"/>
</dbReference>
<dbReference type="GO" id="GO:0005634">
    <property type="term" value="C:nucleus"/>
    <property type="evidence" value="ECO:0007669"/>
    <property type="project" value="InterPro"/>
</dbReference>
<reference evidence="4" key="1">
    <citation type="submission" date="2023-01" db="EMBL/GenBank/DDBJ databases">
        <title>The growth and conidiation of Purpureocillium lavendulum are regulated by nitrogen source and histone H3K14 acetylation.</title>
        <authorList>
            <person name="Tang P."/>
            <person name="Han J."/>
            <person name="Zhang C."/>
            <person name="Tang P."/>
            <person name="Qi F."/>
            <person name="Zhang K."/>
            <person name="Liang L."/>
        </authorList>
    </citation>
    <scope>NUCLEOTIDE SEQUENCE</scope>
    <source>
        <strain evidence="4">YMF1.00683</strain>
    </source>
</reference>
<dbReference type="InterPro" id="IPR003903">
    <property type="entry name" value="UIM_dom"/>
</dbReference>
<evidence type="ECO:0000313" key="5">
    <source>
        <dbReference type="Proteomes" id="UP001163105"/>
    </source>
</evidence>
<dbReference type="SMART" id="SM00726">
    <property type="entry name" value="UIM"/>
    <property type="match status" value="1"/>
</dbReference>
<evidence type="ECO:0000256" key="3">
    <source>
        <dbReference type="SAM" id="MobiDB-lite"/>
    </source>
</evidence>
<accession>A0AB34FQK7</accession>
<dbReference type="GO" id="GO:0003690">
    <property type="term" value="F:double-stranded DNA binding"/>
    <property type="evidence" value="ECO:0007669"/>
    <property type="project" value="TreeGrafter"/>
</dbReference>
<name>A0AB34FQK7_9HYPO</name>
<feature type="binding site" evidence="2">
    <location>
        <position position="220"/>
    </location>
    <ligand>
        <name>substrate</name>
    </ligand>
</feature>
<feature type="region of interest" description="Disordered" evidence="3">
    <location>
        <begin position="30"/>
        <end position="54"/>
    </location>
</feature>
<dbReference type="PANTHER" id="PTHR12415:SF4">
    <property type="entry name" value="TYROSYL-DNA PHOSPHODIESTERASE DOMAIN-CONTAINING PROTEIN"/>
    <property type="match status" value="1"/>
</dbReference>
<evidence type="ECO:0000256" key="1">
    <source>
        <dbReference type="PIRSR" id="PIRSR610347-1"/>
    </source>
</evidence>
<dbReference type="EMBL" id="JAQHRD010000004">
    <property type="protein sequence ID" value="KAJ6441684.1"/>
    <property type="molecule type" value="Genomic_DNA"/>
</dbReference>
<dbReference type="Gene3D" id="3.30.870.10">
    <property type="entry name" value="Endonuclease Chain A"/>
    <property type="match status" value="2"/>
</dbReference>
<dbReference type="CDD" id="cd09122">
    <property type="entry name" value="PLDc_Tdp1_1"/>
    <property type="match status" value="1"/>
</dbReference>
<evidence type="ECO:0000313" key="4">
    <source>
        <dbReference type="EMBL" id="KAJ6441684.1"/>
    </source>
</evidence>
<dbReference type="PANTHER" id="PTHR12415">
    <property type="entry name" value="TYROSYL-DNA PHOSPHODIESTERASE 1"/>
    <property type="match status" value="1"/>
</dbReference>
<feature type="active site" description="Nucleophile" evidence="1">
    <location>
        <position position="218"/>
    </location>
</feature>
<sequence length="514" mass="57274">MPSTDRPLSRPGSDADDDERLRYAIALSLQEQGPASLSEQAGPPQTATGATHVSSGSFILMSLDRKKMEAERLARLGAKRLQPLADNRDDGDVVEVPPPKKKQKSVLEAAGTPSLVTPTTKIPYPAGTVKRTWARGYQRTGQDIKIEEVFQKDKLLLAMLSSFQWDEEWMLSKVDLGRTKLLLAAFAPNEQQKEEMRANSPPGVRFCFPPMNGFGSMHSKLQLLKYQDYLRIVVPTGNLVPYDWGESGVMENYQLVFIIDLPRLESAAPQEPTAFSLELKRFVQDMGVDNKMVDSLSNFDFSRTANLGFVSSRPGSHTDEALRGVGDDAVKAYNARLGRKPSDKRLGLPQELKNCFRIYFPTSTTAAGTICIQRKWWHSPDFPRDLVRDCVNTREGLLMHSKAIFVRRTKADENSDNNADQKTWSGWAYVGSANLSESAWGHMATDRKSGKCKVNLRNWECGVVIPVQGHGSQEGREQGAAVSMAIFRDVVSVPMRVPGRIYGPDDEPWFFDAT</sequence>
<dbReference type="AlphaFoldDB" id="A0AB34FQK7"/>
<dbReference type="Pfam" id="PF06087">
    <property type="entry name" value="Tyr-DNA_phospho"/>
    <property type="match status" value="2"/>
</dbReference>
<proteinExistence type="predicted"/>
<dbReference type="GO" id="GO:0003697">
    <property type="term" value="F:single-stranded DNA binding"/>
    <property type="evidence" value="ECO:0007669"/>
    <property type="project" value="TreeGrafter"/>
</dbReference>
<dbReference type="SUPFAM" id="SSF56024">
    <property type="entry name" value="Phospholipase D/nuclease"/>
    <property type="match status" value="2"/>
</dbReference>
<organism evidence="4 5">
    <name type="scientific">Purpureocillium lavendulum</name>
    <dbReference type="NCBI Taxonomy" id="1247861"/>
    <lineage>
        <taxon>Eukaryota</taxon>
        <taxon>Fungi</taxon>
        <taxon>Dikarya</taxon>
        <taxon>Ascomycota</taxon>
        <taxon>Pezizomycotina</taxon>
        <taxon>Sordariomycetes</taxon>
        <taxon>Hypocreomycetidae</taxon>
        <taxon>Hypocreales</taxon>
        <taxon>Ophiocordycipitaceae</taxon>
        <taxon>Purpureocillium</taxon>
    </lineage>
</organism>
<dbReference type="Pfam" id="PF02809">
    <property type="entry name" value="UIM"/>
    <property type="match status" value="1"/>
</dbReference>
<dbReference type="GO" id="GO:0017005">
    <property type="term" value="F:3'-tyrosyl-DNA phosphodiesterase activity"/>
    <property type="evidence" value="ECO:0007669"/>
    <property type="project" value="TreeGrafter"/>
</dbReference>
<keyword evidence="5" id="KW-1185">Reference proteome</keyword>
<dbReference type="PROSITE" id="PS50330">
    <property type="entry name" value="UIM"/>
    <property type="match status" value="1"/>
</dbReference>
<dbReference type="GO" id="GO:0006281">
    <property type="term" value="P:DNA repair"/>
    <property type="evidence" value="ECO:0007669"/>
    <property type="project" value="InterPro"/>
</dbReference>
<feature type="region of interest" description="Disordered" evidence="3">
    <location>
        <begin position="86"/>
        <end position="107"/>
    </location>
</feature>